<dbReference type="PROSITE" id="PS50850">
    <property type="entry name" value="MFS"/>
    <property type="match status" value="1"/>
</dbReference>
<feature type="transmembrane region" description="Helical" evidence="6">
    <location>
        <begin position="14"/>
        <end position="31"/>
    </location>
</feature>
<reference evidence="9" key="1">
    <citation type="journal article" date="2019" name="Int. J. Syst. Evol. Microbiol.">
        <title>The Global Catalogue of Microorganisms (GCM) 10K type strain sequencing project: providing services to taxonomists for standard genome sequencing and annotation.</title>
        <authorList>
            <consortium name="The Broad Institute Genomics Platform"/>
            <consortium name="The Broad Institute Genome Sequencing Center for Infectious Disease"/>
            <person name="Wu L."/>
            <person name="Ma J."/>
        </authorList>
    </citation>
    <scope>NUCLEOTIDE SEQUENCE [LARGE SCALE GENOMIC DNA]</scope>
    <source>
        <strain evidence="9">CGMCC 1.16305</strain>
    </source>
</reference>
<dbReference type="InterPro" id="IPR011701">
    <property type="entry name" value="MFS"/>
</dbReference>
<dbReference type="Proteomes" id="UP001596505">
    <property type="component" value="Unassembled WGS sequence"/>
</dbReference>
<feature type="transmembrane region" description="Helical" evidence="6">
    <location>
        <begin position="310"/>
        <end position="328"/>
    </location>
</feature>
<dbReference type="PANTHER" id="PTHR11662">
    <property type="entry name" value="SOLUTE CARRIER FAMILY 17"/>
    <property type="match status" value="1"/>
</dbReference>
<protein>
    <submittedName>
        <fullName evidence="8">MFS transporter</fullName>
    </submittedName>
</protein>
<evidence type="ECO:0000313" key="9">
    <source>
        <dbReference type="Proteomes" id="UP001596505"/>
    </source>
</evidence>
<keyword evidence="3 6" id="KW-0812">Transmembrane</keyword>
<evidence type="ECO:0000256" key="4">
    <source>
        <dbReference type="ARBA" id="ARBA00022989"/>
    </source>
</evidence>
<evidence type="ECO:0000256" key="1">
    <source>
        <dbReference type="ARBA" id="ARBA00004651"/>
    </source>
</evidence>
<evidence type="ECO:0000313" key="8">
    <source>
        <dbReference type="EMBL" id="MFC7395485.1"/>
    </source>
</evidence>
<dbReference type="RefSeq" id="WP_380970154.1">
    <property type="nucleotide sequence ID" value="NZ_JBHTCO010000045.1"/>
</dbReference>
<feature type="transmembrane region" description="Helical" evidence="6">
    <location>
        <begin position="168"/>
        <end position="191"/>
    </location>
</feature>
<feature type="transmembrane region" description="Helical" evidence="6">
    <location>
        <begin position="236"/>
        <end position="257"/>
    </location>
</feature>
<feature type="transmembrane region" description="Helical" evidence="6">
    <location>
        <begin position="397"/>
        <end position="420"/>
    </location>
</feature>
<dbReference type="InterPro" id="IPR050382">
    <property type="entry name" value="MFS_Na/Anion_cotransporter"/>
</dbReference>
<evidence type="ECO:0000256" key="5">
    <source>
        <dbReference type="ARBA" id="ARBA00023136"/>
    </source>
</evidence>
<name>A0ABW2Q3A6_9BACL</name>
<feature type="transmembrane region" description="Helical" evidence="6">
    <location>
        <begin position="277"/>
        <end position="298"/>
    </location>
</feature>
<organism evidence="8 9">
    <name type="scientific">Scopulibacillus cellulosilyticus</name>
    <dbReference type="NCBI Taxonomy" id="2665665"/>
    <lineage>
        <taxon>Bacteria</taxon>
        <taxon>Bacillati</taxon>
        <taxon>Bacillota</taxon>
        <taxon>Bacilli</taxon>
        <taxon>Bacillales</taxon>
        <taxon>Sporolactobacillaceae</taxon>
        <taxon>Scopulibacillus</taxon>
    </lineage>
</organism>
<feature type="transmembrane region" description="Helical" evidence="6">
    <location>
        <begin position="367"/>
        <end position="391"/>
    </location>
</feature>
<evidence type="ECO:0000256" key="2">
    <source>
        <dbReference type="ARBA" id="ARBA00022448"/>
    </source>
</evidence>
<keyword evidence="9" id="KW-1185">Reference proteome</keyword>
<accession>A0ABW2Q3A6</accession>
<keyword evidence="2" id="KW-0813">Transport</keyword>
<dbReference type="SUPFAM" id="SSF103473">
    <property type="entry name" value="MFS general substrate transporter"/>
    <property type="match status" value="1"/>
</dbReference>
<feature type="transmembrane region" description="Helical" evidence="6">
    <location>
        <begin position="53"/>
        <end position="76"/>
    </location>
</feature>
<keyword evidence="4 6" id="KW-1133">Transmembrane helix</keyword>
<comment type="caution">
    <text evidence="8">The sequence shown here is derived from an EMBL/GenBank/DDBJ whole genome shotgun (WGS) entry which is preliminary data.</text>
</comment>
<gene>
    <name evidence="8" type="ORF">ACFQRG_21485</name>
</gene>
<dbReference type="Gene3D" id="1.20.1250.20">
    <property type="entry name" value="MFS general substrate transporter like domains"/>
    <property type="match status" value="2"/>
</dbReference>
<evidence type="ECO:0000259" key="7">
    <source>
        <dbReference type="PROSITE" id="PS50850"/>
    </source>
</evidence>
<dbReference type="InterPro" id="IPR020846">
    <property type="entry name" value="MFS_dom"/>
</dbReference>
<dbReference type="PANTHER" id="PTHR11662:SF399">
    <property type="entry name" value="FI19708P1-RELATED"/>
    <property type="match status" value="1"/>
</dbReference>
<dbReference type="InterPro" id="IPR036259">
    <property type="entry name" value="MFS_trans_sf"/>
</dbReference>
<proteinExistence type="predicted"/>
<keyword evidence="5 6" id="KW-0472">Membrane</keyword>
<comment type="subcellular location">
    <subcellularLocation>
        <location evidence="1">Cell membrane</location>
        <topology evidence="1">Multi-pass membrane protein</topology>
    </subcellularLocation>
</comment>
<dbReference type="CDD" id="cd17319">
    <property type="entry name" value="MFS_ExuT_GudP_like"/>
    <property type="match status" value="1"/>
</dbReference>
<dbReference type="EMBL" id="JBHTCO010000045">
    <property type="protein sequence ID" value="MFC7395485.1"/>
    <property type="molecule type" value="Genomic_DNA"/>
</dbReference>
<evidence type="ECO:0000256" key="3">
    <source>
        <dbReference type="ARBA" id="ARBA00022692"/>
    </source>
</evidence>
<feature type="domain" description="Major facilitator superfamily (MFS) profile" evidence="7">
    <location>
        <begin position="18"/>
        <end position="423"/>
    </location>
</feature>
<feature type="transmembrane region" description="Helical" evidence="6">
    <location>
        <begin position="83"/>
        <end position="105"/>
    </location>
</feature>
<evidence type="ECO:0000256" key="6">
    <source>
        <dbReference type="SAM" id="Phobius"/>
    </source>
</evidence>
<sequence>MLLSNQSNAKKTKVRWNIALLMWLAISINYIDRTNLSAATPIIMKQFHISPDMMGIILSAFFWPYALLQVPAGWFSDKIGQRVCLTISVAWWSIATIATAFIRGVGSLFATRFFMGIGESSAFPSCAGVTARWFPDKERGKVSAIYDSGTKIGTAVAMPGVVWLLSRFGWQAPFIISGLLGLIWAVIWWLYYRDPEKHKYANQAEVDYIRDGQMKKEGVDQTQPIKWYQLLRYRNIWAMCIGFTAFTFVMYFFITWFPTYLVQEQGMSLLNMGFVAMIPPLTGFVAELIGGWLTDYLYMKGLSLSVARKINLVGGMLLATSIAFAAIVHSTVLAVVLFSLSYAGLEIAAAAIMALPGDVAPKNMTSIVFGLQNAVSNLGGALAPIVVGLIIAKTHSFVLTLLFSGVITLIGAITYLFWLGKVEPIDVEKKKDNRSPLSKTVK</sequence>
<dbReference type="Pfam" id="PF07690">
    <property type="entry name" value="MFS_1"/>
    <property type="match status" value="1"/>
</dbReference>